<evidence type="ECO:0000259" key="3">
    <source>
        <dbReference type="PROSITE" id="PS50977"/>
    </source>
</evidence>
<feature type="domain" description="HTH tetR-type" evidence="3">
    <location>
        <begin position="9"/>
        <end position="70"/>
    </location>
</feature>
<organism evidence="4">
    <name type="scientific">Gulosibacter sediminis</name>
    <dbReference type="NCBI Taxonomy" id="1729695"/>
    <lineage>
        <taxon>Bacteria</taxon>
        <taxon>Bacillati</taxon>
        <taxon>Actinomycetota</taxon>
        <taxon>Actinomycetes</taxon>
        <taxon>Micrococcales</taxon>
        <taxon>Microbacteriaceae</taxon>
        <taxon>Gulosibacter</taxon>
    </lineage>
</organism>
<dbReference type="Gene3D" id="1.10.357.10">
    <property type="entry name" value="Tetracycline Repressor, domain 2"/>
    <property type="match status" value="1"/>
</dbReference>
<dbReference type="InterPro" id="IPR009057">
    <property type="entry name" value="Homeodomain-like_sf"/>
</dbReference>
<reference evidence="4" key="1">
    <citation type="submission" date="2022-05" db="EMBL/GenBank/DDBJ databases">
        <title>Complete genome sequence of toluene-degrading Gulosibacter sediminis strain ACHW.36C.</title>
        <authorList>
            <person name="Wai A.C."/>
            <person name="Lai G.K."/>
            <person name="Griffin S.D."/>
            <person name="Leung F.C."/>
        </authorList>
    </citation>
    <scope>NUCLEOTIDE SEQUENCE [LARGE SCALE GENOMIC DNA]</scope>
    <source>
        <strain evidence="4">ACHW.36C</strain>
    </source>
</reference>
<evidence type="ECO:0000313" key="4">
    <source>
        <dbReference type="EMBL" id="UQN15784.1"/>
    </source>
</evidence>
<dbReference type="SUPFAM" id="SSF46689">
    <property type="entry name" value="Homeodomain-like"/>
    <property type="match status" value="1"/>
</dbReference>
<protein>
    <submittedName>
        <fullName evidence="4">TetR/AcrR family transcriptional regulator</fullName>
    </submittedName>
</protein>
<gene>
    <name evidence="4" type="ORF">M3M28_04865</name>
</gene>
<dbReference type="PROSITE" id="PS50977">
    <property type="entry name" value="HTH_TETR_2"/>
    <property type="match status" value="1"/>
</dbReference>
<dbReference type="EMBL" id="CP097160">
    <property type="protein sequence ID" value="UQN15784.1"/>
    <property type="molecule type" value="Genomic_DNA"/>
</dbReference>
<evidence type="ECO:0000256" key="2">
    <source>
        <dbReference type="PROSITE-ProRule" id="PRU00335"/>
    </source>
</evidence>
<dbReference type="InterPro" id="IPR001647">
    <property type="entry name" value="HTH_TetR"/>
</dbReference>
<evidence type="ECO:0000256" key="1">
    <source>
        <dbReference type="ARBA" id="ARBA00023125"/>
    </source>
</evidence>
<keyword evidence="1 2" id="KW-0238">DNA-binding</keyword>
<dbReference type="Pfam" id="PF00440">
    <property type="entry name" value="TetR_N"/>
    <property type="match status" value="1"/>
</dbReference>
<accession>A0ABY4N0K2</accession>
<feature type="DNA-binding region" description="H-T-H motif" evidence="2">
    <location>
        <begin position="33"/>
        <end position="52"/>
    </location>
</feature>
<sequence length="215" mass="23952">MARRGPRGDIDQQVILDAAMRVLKREGSISAVSLRMVARELGVAPNAIYTYFQSMGAVWHEAKERQLGLVLPDVTPRTDCGRCGLRDLLEGIAKTHSGELLDLFQHQSRLGQESFEFAEMLLSYAQTAGVPPRYTRNIILIWLSGRASLGRQRHLENERREQMRLELGGGYPLEAEANAIPADEDFETELRILLNGLELYCSCGNDPAGMRPAAN</sequence>
<name>A0ABY4N0K2_9MICO</name>
<proteinExistence type="predicted"/>